<dbReference type="PANTHER" id="PTHR33154:SF33">
    <property type="entry name" value="TRANSCRIPTIONAL REPRESSOR SDPR"/>
    <property type="match status" value="1"/>
</dbReference>
<dbReference type="Proteomes" id="UP000050911">
    <property type="component" value="Unassembled WGS sequence"/>
</dbReference>
<evidence type="ECO:0000256" key="3">
    <source>
        <dbReference type="ARBA" id="ARBA00023163"/>
    </source>
</evidence>
<dbReference type="PANTHER" id="PTHR33154">
    <property type="entry name" value="TRANSCRIPTIONAL REGULATOR, ARSR FAMILY"/>
    <property type="match status" value="1"/>
</dbReference>
<accession>A0A0R1HZN1</accession>
<dbReference type="Pfam" id="PF01022">
    <property type="entry name" value="HTH_5"/>
    <property type="match status" value="1"/>
</dbReference>
<feature type="domain" description="HTH arsR-type" evidence="4">
    <location>
        <begin position="4"/>
        <end position="98"/>
    </location>
</feature>
<dbReference type="EMBL" id="AZCX01000003">
    <property type="protein sequence ID" value="KRK48423.1"/>
    <property type="molecule type" value="Genomic_DNA"/>
</dbReference>
<keyword evidence="1" id="KW-0805">Transcription regulation</keyword>
<evidence type="ECO:0000256" key="1">
    <source>
        <dbReference type="ARBA" id="ARBA00023015"/>
    </source>
</evidence>
<sequence>MAGLQLDISENSLNVYKALANPVRLKMIQILSHDKLNVKDLANRVGLSNTITLRHLQILADADIITFEKQGHSKVSRLKVDNISVRFPERIYPSFDVYETDIPVGHYTAYSVEPSCGLAGKTAYIGKVDNPTYFMDPQRMEAGMIWYSKGFVEYQAPNYLQKNDHLEMLDLSMELGSEFPFSNNVWPSDITFYINDVEIGTWTSPGDFSDTRGKYTPAWVPDNVNQYGIQKILRITDHGSYLDGQPFTNVSLGDLDTSKTTFKIRFAIKPDAENSGGCTIFGKGFGNYDQDINLKLFYS</sequence>
<protein>
    <submittedName>
        <fullName evidence="5">ArsR family transcriptional regulator</fullName>
    </submittedName>
</protein>
<dbReference type="Gene3D" id="1.10.10.10">
    <property type="entry name" value="Winged helix-like DNA-binding domain superfamily/Winged helix DNA-binding domain"/>
    <property type="match status" value="1"/>
</dbReference>
<comment type="caution">
    <text evidence="5">The sequence shown here is derived from an EMBL/GenBank/DDBJ whole genome shotgun (WGS) entry which is preliminary data.</text>
</comment>
<dbReference type="SMART" id="SM00418">
    <property type="entry name" value="HTH_ARSR"/>
    <property type="match status" value="1"/>
</dbReference>
<organism evidence="5 6">
    <name type="scientific">Secundilactobacillus kimchicus JCM 15530</name>
    <dbReference type="NCBI Taxonomy" id="1302272"/>
    <lineage>
        <taxon>Bacteria</taxon>
        <taxon>Bacillati</taxon>
        <taxon>Bacillota</taxon>
        <taxon>Bacilli</taxon>
        <taxon>Lactobacillales</taxon>
        <taxon>Lactobacillaceae</taxon>
        <taxon>Secundilactobacillus</taxon>
    </lineage>
</organism>
<reference evidence="5 6" key="1">
    <citation type="journal article" date="2015" name="Genome Announc.">
        <title>Expanding the biotechnology potential of lactobacilli through comparative genomics of 213 strains and associated genera.</title>
        <authorList>
            <person name="Sun Z."/>
            <person name="Harris H.M."/>
            <person name="McCann A."/>
            <person name="Guo C."/>
            <person name="Argimon S."/>
            <person name="Zhang W."/>
            <person name="Yang X."/>
            <person name="Jeffery I.B."/>
            <person name="Cooney J.C."/>
            <person name="Kagawa T.F."/>
            <person name="Liu W."/>
            <person name="Song Y."/>
            <person name="Salvetti E."/>
            <person name="Wrobel A."/>
            <person name="Rasinkangas P."/>
            <person name="Parkhill J."/>
            <person name="Rea M.C."/>
            <person name="O'Sullivan O."/>
            <person name="Ritari J."/>
            <person name="Douillard F.P."/>
            <person name="Paul Ross R."/>
            <person name="Yang R."/>
            <person name="Briner A.E."/>
            <person name="Felis G.E."/>
            <person name="de Vos W.M."/>
            <person name="Barrangou R."/>
            <person name="Klaenhammer T.R."/>
            <person name="Caufield P.W."/>
            <person name="Cui Y."/>
            <person name="Zhang H."/>
            <person name="O'Toole P.W."/>
        </authorList>
    </citation>
    <scope>NUCLEOTIDE SEQUENCE [LARGE SCALE GENOMIC DNA]</scope>
    <source>
        <strain evidence="5 6">JCM 15530</strain>
    </source>
</reference>
<proteinExistence type="predicted"/>
<evidence type="ECO:0000313" key="5">
    <source>
        <dbReference type="EMBL" id="KRK48423.1"/>
    </source>
</evidence>
<dbReference type="AlphaFoldDB" id="A0A0R1HZN1"/>
<evidence type="ECO:0000313" key="6">
    <source>
        <dbReference type="Proteomes" id="UP000050911"/>
    </source>
</evidence>
<dbReference type="STRING" id="1302272.FC96_GL001526"/>
<name>A0A0R1HZN1_9LACO</name>
<keyword evidence="3" id="KW-0804">Transcription</keyword>
<dbReference type="CDD" id="cd00090">
    <property type="entry name" value="HTH_ARSR"/>
    <property type="match status" value="1"/>
</dbReference>
<evidence type="ECO:0000256" key="2">
    <source>
        <dbReference type="ARBA" id="ARBA00023125"/>
    </source>
</evidence>
<dbReference type="InterPro" id="IPR036388">
    <property type="entry name" value="WH-like_DNA-bd_sf"/>
</dbReference>
<keyword evidence="6" id="KW-1185">Reference proteome</keyword>
<dbReference type="GO" id="GO:0003677">
    <property type="term" value="F:DNA binding"/>
    <property type="evidence" value="ECO:0007669"/>
    <property type="project" value="UniProtKB-KW"/>
</dbReference>
<keyword evidence="2" id="KW-0238">DNA-binding</keyword>
<dbReference type="GO" id="GO:0003700">
    <property type="term" value="F:DNA-binding transcription factor activity"/>
    <property type="evidence" value="ECO:0007669"/>
    <property type="project" value="InterPro"/>
</dbReference>
<evidence type="ECO:0000259" key="4">
    <source>
        <dbReference type="PROSITE" id="PS50987"/>
    </source>
</evidence>
<dbReference type="PATRIC" id="fig|1302272.5.peg.1544"/>
<dbReference type="InterPro" id="IPR011991">
    <property type="entry name" value="ArsR-like_HTH"/>
</dbReference>
<dbReference type="InterPro" id="IPR036390">
    <property type="entry name" value="WH_DNA-bd_sf"/>
</dbReference>
<dbReference type="InterPro" id="IPR051081">
    <property type="entry name" value="HTH_MetalResp_TranReg"/>
</dbReference>
<gene>
    <name evidence="5" type="ORF">FC96_GL001526</name>
</gene>
<dbReference type="PROSITE" id="PS50987">
    <property type="entry name" value="HTH_ARSR_2"/>
    <property type="match status" value="1"/>
</dbReference>
<dbReference type="InterPro" id="IPR001845">
    <property type="entry name" value="HTH_ArsR_DNA-bd_dom"/>
</dbReference>
<dbReference type="PRINTS" id="PR00778">
    <property type="entry name" value="HTHARSR"/>
</dbReference>
<dbReference type="SUPFAM" id="SSF46785">
    <property type="entry name" value="Winged helix' DNA-binding domain"/>
    <property type="match status" value="1"/>
</dbReference>